<evidence type="ECO:0000256" key="1">
    <source>
        <dbReference type="SAM" id="MobiDB-lite"/>
    </source>
</evidence>
<feature type="region of interest" description="Disordered" evidence="1">
    <location>
        <begin position="460"/>
        <end position="505"/>
    </location>
</feature>
<feature type="region of interest" description="Disordered" evidence="1">
    <location>
        <begin position="357"/>
        <end position="385"/>
    </location>
</feature>
<dbReference type="InterPro" id="IPR009030">
    <property type="entry name" value="Growth_fac_rcpt_cys_sf"/>
</dbReference>
<dbReference type="Pfam" id="PF14843">
    <property type="entry name" value="GF_recep_IV"/>
    <property type="match status" value="1"/>
</dbReference>
<feature type="compositionally biased region" description="Basic and acidic residues" evidence="1">
    <location>
        <begin position="55"/>
        <end position="64"/>
    </location>
</feature>
<feature type="domain" description="Growth factor receptor" evidence="2">
    <location>
        <begin position="509"/>
        <end position="610"/>
    </location>
</feature>
<keyword evidence="3" id="KW-1185">Reference proteome</keyword>
<evidence type="ECO:0000313" key="4">
    <source>
        <dbReference type="WBParaSite" id="maker-unitig_21125-snap-gene-0.2-mRNA-1"/>
    </source>
</evidence>
<name>A0A1I8F5B7_9PLAT</name>
<protein>
    <submittedName>
        <fullName evidence="4">GF_recep_IV domain-containing protein</fullName>
    </submittedName>
</protein>
<feature type="compositionally biased region" description="Basic residues" evidence="1">
    <location>
        <begin position="695"/>
        <end position="706"/>
    </location>
</feature>
<evidence type="ECO:0000313" key="3">
    <source>
        <dbReference type="Proteomes" id="UP000095280"/>
    </source>
</evidence>
<proteinExistence type="predicted"/>
<dbReference type="AlphaFoldDB" id="A0A1I8F5B7"/>
<sequence>MKVKGITEPRTAYYAGPEDLPGLRSSLRDMVRRLPVHPRRDLVLKEIGVDRATGRLLDDSHPGHGDGLPGLHCRGISGRPAGHPAGQPSPGSPRQPARHPRRRAPARRSPPWSWPCASTPWSCCCPSLTAICANDVRIFGTPSTPACCCRLNSTVDCGGHLRGAGAAAALHHRDRRQSCTVNSVSVGNCSNACSTAPAGLPPQLQRPTVPEAAVLAQRLPGGAAACSNPYSPARSCYLDTRSGLEECCDTELPRRLHRRGRSGLQLLSGGVSYNGSCHASCPGSLKLRRVRFEAARAATPPCRARRPNVCKSKCPPQFVLDLSRQFCLAACPASQTPRRRPLRPLRRRIRRTARTVASAEKRRAQLQRRRERATSPTVRCGKFGSSSPCDGTKAQHFCRCPVRPGFARYLYGRPVPHLQLRAAAPPTCRVLSSLRHVSRQPHLMNMRTSFLGLSNLGDRQEAGAVPSQRSLPRLVPGRRERDPAPLLRHNPPAKSSFAPDDDPTAPAPVCRPPLRCRECWGPGQSAASPATGVRVRGVCQDNCLVAGGYPNPLAASEHRHEPCLPCHGECARPAAAASAPGPDECIACRNYREDGVCVAACGSQLDEPDADGACYAAAAALASQAWQQACAVGAWRCCRAAGPQYEAGRVPGRPQQPERHGPAAFIVNNDDVVKQKEIGPAARRPPPPPAEHRSSRGSRRRQRLRAKWRDAAPERQRAGANSYVNEPQLRSRPPATNGCPTSAEAAGTGRLSGAGGRGRPPPRMTSPTLLGTWCLSSRSRWTSMTTIWRRPRAERL</sequence>
<feature type="compositionally biased region" description="Basic and acidic residues" evidence="1">
    <location>
        <begin position="707"/>
        <end position="717"/>
    </location>
</feature>
<dbReference type="InterPro" id="IPR032778">
    <property type="entry name" value="GF_recep_IV"/>
</dbReference>
<feature type="compositionally biased region" description="Basic residues" evidence="1">
    <location>
        <begin position="96"/>
        <end position="106"/>
    </location>
</feature>
<dbReference type="Proteomes" id="UP000095280">
    <property type="component" value="Unplaced"/>
</dbReference>
<accession>A0A1I8F5B7</accession>
<dbReference type="WBParaSite" id="maker-unitig_21125-snap-gene-0.2-mRNA-1">
    <property type="protein sequence ID" value="maker-unitig_21125-snap-gene-0.2-mRNA-1"/>
    <property type="gene ID" value="maker-unitig_21125-snap-gene-0.2"/>
</dbReference>
<dbReference type="SUPFAM" id="SSF57184">
    <property type="entry name" value="Growth factor receptor domain"/>
    <property type="match status" value="1"/>
</dbReference>
<reference evidence="4" key="1">
    <citation type="submission" date="2016-11" db="UniProtKB">
        <authorList>
            <consortium name="WormBaseParasite"/>
        </authorList>
    </citation>
    <scope>IDENTIFICATION</scope>
</reference>
<organism evidence="3 4">
    <name type="scientific">Macrostomum lignano</name>
    <dbReference type="NCBI Taxonomy" id="282301"/>
    <lineage>
        <taxon>Eukaryota</taxon>
        <taxon>Metazoa</taxon>
        <taxon>Spiralia</taxon>
        <taxon>Lophotrochozoa</taxon>
        <taxon>Platyhelminthes</taxon>
        <taxon>Rhabditophora</taxon>
        <taxon>Macrostomorpha</taxon>
        <taxon>Macrostomida</taxon>
        <taxon>Macrostomidae</taxon>
        <taxon>Macrostomum</taxon>
    </lineage>
</organism>
<dbReference type="Gene3D" id="2.10.220.10">
    <property type="entry name" value="Hormone Receptor, Insulin-like Growth Factor Receptor 1, Chain A, domain 2"/>
    <property type="match status" value="1"/>
</dbReference>
<feature type="region of interest" description="Disordered" evidence="1">
    <location>
        <begin position="649"/>
        <end position="769"/>
    </location>
</feature>
<evidence type="ECO:0000259" key="2">
    <source>
        <dbReference type="Pfam" id="PF14843"/>
    </source>
</evidence>
<feature type="region of interest" description="Disordered" evidence="1">
    <location>
        <begin position="55"/>
        <end position="112"/>
    </location>
</feature>